<protein>
    <submittedName>
        <fullName evidence="1">Uncharacterized protein</fullName>
    </submittedName>
</protein>
<keyword evidence="2" id="KW-1185">Reference proteome</keyword>
<accession>A0AAU4K1V5</accession>
<proteinExistence type="predicted"/>
<dbReference type="KEGG" id="whr:OG579_20390"/>
<dbReference type="Proteomes" id="UP001432128">
    <property type="component" value="Chromosome"/>
</dbReference>
<dbReference type="AlphaFoldDB" id="A0AAU4K1V5"/>
<dbReference type="EMBL" id="CP108021">
    <property type="protein sequence ID" value="WUM20016.1"/>
    <property type="molecule type" value="Genomic_DNA"/>
</dbReference>
<evidence type="ECO:0000313" key="2">
    <source>
        <dbReference type="Proteomes" id="UP001432128"/>
    </source>
</evidence>
<name>A0AAU4K1V5_9NOCA</name>
<evidence type="ECO:0000313" key="1">
    <source>
        <dbReference type="EMBL" id="WUM20016.1"/>
    </source>
</evidence>
<dbReference type="RefSeq" id="WP_328857436.1">
    <property type="nucleotide sequence ID" value="NZ_CP108021.1"/>
</dbReference>
<organism evidence="1 2">
    <name type="scientific">Williamsia herbipolensis</name>
    <dbReference type="NCBI Taxonomy" id="1603258"/>
    <lineage>
        <taxon>Bacteria</taxon>
        <taxon>Bacillati</taxon>
        <taxon>Actinomycetota</taxon>
        <taxon>Actinomycetes</taxon>
        <taxon>Mycobacteriales</taxon>
        <taxon>Nocardiaceae</taxon>
        <taxon>Williamsia</taxon>
    </lineage>
</organism>
<gene>
    <name evidence="1" type="ORF">OG579_20390</name>
</gene>
<sequence>MIGAVVLEWCFKASRKPNHRRAEAQLDQHGFEAAADATTAKLAEIEARLLVEDAKVGADYDPDLVYMLLAERRILDDRRSSERFGALVAWSDSVQYA</sequence>
<reference evidence="1 2" key="1">
    <citation type="submission" date="2022-10" db="EMBL/GenBank/DDBJ databases">
        <title>The complete genomes of actinobacterial strains from the NBC collection.</title>
        <authorList>
            <person name="Joergensen T.S."/>
            <person name="Alvarez Arevalo M."/>
            <person name="Sterndorff E.B."/>
            <person name="Faurdal D."/>
            <person name="Vuksanovic O."/>
            <person name="Mourched A.-S."/>
            <person name="Charusanti P."/>
            <person name="Shaw S."/>
            <person name="Blin K."/>
            <person name="Weber T."/>
        </authorList>
    </citation>
    <scope>NUCLEOTIDE SEQUENCE [LARGE SCALE GENOMIC DNA]</scope>
    <source>
        <strain evidence="1 2">NBC_00319</strain>
    </source>
</reference>